<evidence type="ECO:0000313" key="3">
    <source>
        <dbReference type="Proteomes" id="UP001221757"/>
    </source>
</evidence>
<evidence type="ECO:0000256" key="1">
    <source>
        <dbReference type="SAM" id="MobiDB-lite"/>
    </source>
</evidence>
<dbReference type="EMBL" id="JARKIE010000162">
    <property type="protein sequence ID" value="KAJ7673448.1"/>
    <property type="molecule type" value="Genomic_DNA"/>
</dbReference>
<proteinExistence type="predicted"/>
<feature type="region of interest" description="Disordered" evidence="1">
    <location>
        <begin position="1"/>
        <end position="51"/>
    </location>
</feature>
<feature type="compositionally biased region" description="Low complexity" evidence="1">
    <location>
        <begin position="19"/>
        <end position="29"/>
    </location>
</feature>
<dbReference type="AlphaFoldDB" id="A0AAD7G6V2"/>
<accession>A0AAD7G6V2</accession>
<sequence length="66" mass="7324">MSSTTHESTRVGSPPTPFSPSGTRFSTSSKRYRESTHLIPTPGTDKNGPKRYDLCTYGCRWSSALR</sequence>
<gene>
    <name evidence="2" type="ORF">B0H17DRAFT_170770</name>
</gene>
<protein>
    <submittedName>
        <fullName evidence="2">Uncharacterized protein</fullName>
    </submittedName>
</protein>
<organism evidence="2 3">
    <name type="scientific">Mycena rosella</name>
    <name type="common">Pink bonnet</name>
    <name type="synonym">Agaricus rosellus</name>
    <dbReference type="NCBI Taxonomy" id="1033263"/>
    <lineage>
        <taxon>Eukaryota</taxon>
        <taxon>Fungi</taxon>
        <taxon>Dikarya</taxon>
        <taxon>Basidiomycota</taxon>
        <taxon>Agaricomycotina</taxon>
        <taxon>Agaricomycetes</taxon>
        <taxon>Agaricomycetidae</taxon>
        <taxon>Agaricales</taxon>
        <taxon>Marasmiineae</taxon>
        <taxon>Mycenaceae</taxon>
        <taxon>Mycena</taxon>
    </lineage>
</organism>
<dbReference type="Proteomes" id="UP001221757">
    <property type="component" value="Unassembled WGS sequence"/>
</dbReference>
<reference evidence="2" key="1">
    <citation type="submission" date="2023-03" db="EMBL/GenBank/DDBJ databases">
        <title>Massive genome expansion in bonnet fungi (Mycena s.s.) driven by repeated elements and novel gene families across ecological guilds.</title>
        <authorList>
            <consortium name="Lawrence Berkeley National Laboratory"/>
            <person name="Harder C.B."/>
            <person name="Miyauchi S."/>
            <person name="Viragh M."/>
            <person name="Kuo A."/>
            <person name="Thoen E."/>
            <person name="Andreopoulos B."/>
            <person name="Lu D."/>
            <person name="Skrede I."/>
            <person name="Drula E."/>
            <person name="Henrissat B."/>
            <person name="Morin E."/>
            <person name="Kohler A."/>
            <person name="Barry K."/>
            <person name="LaButti K."/>
            <person name="Morin E."/>
            <person name="Salamov A."/>
            <person name="Lipzen A."/>
            <person name="Mereny Z."/>
            <person name="Hegedus B."/>
            <person name="Baldrian P."/>
            <person name="Stursova M."/>
            <person name="Weitz H."/>
            <person name="Taylor A."/>
            <person name="Grigoriev I.V."/>
            <person name="Nagy L.G."/>
            <person name="Martin F."/>
            <person name="Kauserud H."/>
        </authorList>
    </citation>
    <scope>NUCLEOTIDE SEQUENCE</scope>
    <source>
        <strain evidence="2">CBHHK067</strain>
    </source>
</reference>
<keyword evidence="3" id="KW-1185">Reference proteome</keyword>
<name>A0AAD7G6V2_MYCRO</name>
<evidence type="ECO:0000313" key="2">
    <source>
        <dbReference type="EMBL" id="KAJ7673448.1"/>
    </source>
</evidence>
<comment type="caution">
    <text evidence="2">The sequence shown here is derived from an EMBL/GenBank/DDBJ whole genome shotgun (WGS) entry which is preliminary data.</text>
</comment>